<protein>
    <submittedName>
        <fullName evidence="1">Putative phosphoglycerate mutase family protein</fullName>
    </submittedName>
</protein>
<proteinExistence type="predicted"/>
<dbReference type="KEGG" id="ela:UCREL1_5074"/>
<gene>
    <name evidence="1" type="ORF">UCREL1_5074</name>
</gene>
<organism evidence="1 2">
    <name type="scientific">Eutypa lata (strain UCR-EL1)</name>
    <name type="common">Grapevine dieback disease fungus</name>
    <name type="synonym">Eutypa armeniacae</name>
    <dbReference type="NCBI Taxonomy" id="1287681"/>
    <lineage>
        <taxon>Eukaryota</taxon>
        <taxon>Fungi</taxon>
        <taxon>Dikarya</taxon>
        <taxon>Ascomycota</taxon>
        <taxon>Pezizomycotina</taxon>
        <taxon>Sordariomycetes</taxon>
        <taxon>Xylariomycetidae</taxon>
        <taxon>Xylariales</taxon>
        <taxon>Diatrypaceae</taxon>
        <taxon>Eutypa</taxon>
    </lineage>
</organism>
<evidence type="ECO:0000313" key="1">
    <source>
        <dbReference type="EMBL" id="EMR67915.1"/>
    </source>
</evidence>
<dbReference type="OrthoDB" id="496981at2759"/>
<reference evidence="2" key="1">
    <citation type="journal article" date="2013" name="Genome Announc.">
        <title>Draft genome sequence of the grapevine dieback fungus Eutypa lata UCR-EL1.</title>
        <authorList>
            <person name="Blanco-Ulate B."/>
            <person name="Rolshausen P.E."/>
            <person name="Cantu D."/>
        </authorList>
    </citation>
    <scope>NUCLEOTIDE SEQUENCE [LARGE SCALE GENOMIC DNA]</scope>
    <source>
        <strain evidence="2">UCR-EL1</strain>
    </source>
</reference>
<sequence length="185" mass="20801">MRRTILTCLQSFQPAVAEGKKILLVPEFQEVGAIPCTIGSSKKKLEREFGSKVDLSLVQEGWNDKSEESPFNDYDRKKLAARAQKARQFLYDLSQSADDNAHIVVVTHEVMARPPKGKSFTQILKGLRFISPQGPEHTVEQPEGAVDYEAALEETDGSRNLRGVVLMQPNEYWRYKSSDDITTEG</sequence>
<dbReference type="EMBL" id="KB706330">
    <property type="protein sequence ID" value="EMR67915.1"/>
    <property type="molecule type" value="Genomic_DNA"/>
</dbReference>
<keyword evidence="2" id="KW-1185">Reference proteome</keyword>
<accession>M7TMF8</accession>
<name>M7TMF8_EUTLA</name>
<dbReference type="HOGENOM" id="CLU_1461319_0_0_1"/>
<evidence type="ECO:0000313" key="2">
    <source>
        <dbReference type="Proteomes" id="UP000012174"/>
    </source>
</evidence>
<dbReference type="Gene3D" id="3.40.50.1240">
    <property type="entry name" value="Phosphoglycerate mutase-like"/>
    <property type="match status" value="1"/>
</dbReference>
<dbReference type="AlphaFoldDB" id="M7TMF8"/>
<dbReference type="InterPro" id="IPR029033">
    <property type="entry name" value="His_PPase_superfam"/>
</dbReference>
<dbReference type="Proteomes" id="UP000012174">
    <property type="component" value="Unassembled WGS sequence"/>
</dbReference>